<dbReference type="KEGG" id="ptkz:JDV02_004524"/>
<protein>
    <submittedName>
        <fullName evidence="3">Uncharacterized protein</fullName>
    </submittedName>
</protein>
<evidence type="ECO:0000256" key="2">
    <source>
        <dbReference type="SAM" id="SignalP"/>
    </source>
</evidence>
<gene>
    <name evidence="3" type="ORF">JDV02_004524</name>
</gene>
<dbReference type="Proteomes" id="UP000829364">
    <property type="component" value="Chromosome 3"/>
</dbReference>
<accession>A0A9Q8VAV4</accession>
<feature type="signal peptide" evidence="2">
    <location>
        <begin position="1"/>
        <end position="30"/>
    </location>
</feature>
<reference evidence="3" key="1">
    <citation type="submission" date="2021-11" db="EMBL/GenBank/DDBJ databases">
        <title>Purpureocillium_takamizusanense_genome.</title>
        <authorList>
            <person name="Nguyen N.-H."/>
        </authorList>
    </citation>
    <scope>NUCLEOTIDE SEQUENCE</scope>
    <source>
        <strain evidence="3">PT3</strain>
    </source>
</reference>
<organism evidence="3 4">
    <name type="scientific">Purpureocillium takamizusanense</name>
    <dbReference type="NCBI Taxonomy" id="2060973"/>
    <lineage>
        <taxon>Eukaryota</taxon>
        <taxon>Fungi</taxon>
        <taxon>Dikarya</taxon>
        <taxon>Ascomycota</taxon>
        <taxon>Pezizomycotina</taxon>
        <taxon>Sordariomycetes</taxon>
        <taxon>Hypocreomycetidae</taxon>
        <taxon>Hypocreales</taxon>
        <taxon>Ophiocordycipitaceae</taxon>
        <taxon>Purpureocillium</taxon>
    </lineage>
</organism>
<feature type="region of interest" description="Disordered" evidence="1">
    <location>
        <begin position="33"/>
        <end position="59"/>
    </location>
</feature>
<sequence length="99" mass="10922">MGSTTRGGGRMERAEWATSSLLLVLLLAHSKEDDFTSERRPCHGPRAVGHGSRHGEDGAQDAINDEWNMLREVARRLFDQEVASYVATSIYLAGPAKPR</sequence>
<proteinExistence type="predicted"/>
<feature type="chain" id="PRO_5040143478" evidence="2">
    <location>
        <begin position="31"/>
        <end position="99"/>
    </location>
</feature>
<dbReference type="AlphaFoldDB" id="A0A9Q8VAV4"/>
<keyword evidence="2" id="KW-0732">Signal</keyword>
<dbReference type="RefSeq" id="XP_047841725.1">
    <property type="nucleotide sequence ID" value="XM_047985748.1"/>
</dbReference>
<evidence type="ECO:0000313" key="3">
    <source>
        <dbReference type="EMBL" id="UNI18244.1"/>
    </source>
</evidence>
<keyword evidence="4" id="KW-1185">Reference proteome</keyword>
<evidence type="ECO:0000256" key="1">
    <source>
        <dbReference type="SAM" id="MobiDB-lite"/>
    </source>
</evidence>
<evidence type="ECO:0000313" key="4">
    <source>
        <dbReference type="Proteomes" id="UP000829364"/>
    </source>
</evidence>
<dbReference type="EMBL" id="CP086356">
    <property type="protein sequence ID" value="UNI18244.1"/>
    <property type="molecule type" value="Genomic_DNA"/>
</dbReference>
<dbReference type="GeneID" id="72066477"/>
<name>A0A9Q8VAV4_9HYPO</name>